<feature type="region of interest" description="Disordered" evidence="1">
    <location>
        <begin position="473"/>
        <end position="545"/>
    </location>
</feature>
<proteinExistence type="predicted"/>
<gene>
    <name evidence="3" type="ORF">CSSPJE1EN1_LOCUS14485</name>
</gene>
<feature type="compositionally biased region" description="Low complexity" evidence="1">
    <location>
        <begin position="284"/>
        <end position="306"/>
    </location>
</feature>
<sequence>MSSCAFWCKDRWFWCTGVPIVCNSFGSPLRFFFYVIQVENLAWKEGIMGGESSSSTAGSGTVPADRQQLLLPPCMGSEKELVKIGGAQLCLIDGEESMVMQSGEFSLRLLKQARTPLAAVVAAVGQVQWPVGKDAPVLKVWNRRYTFALPSLVYGIVFPDDTSAEAIELLEDVMDRFCTFQVHHQEIVVAATTNNNAAAEKLLQMMIPKSSSTREGTTSLDVAEYWTGVAPDVETLSSRIARQICSTSSIVANSIVKEGQWATLGIQQQAGSSTLARRSKGSAAGAASASSSSSAVGEEGMASSSSRTGVSPRMMKRMQQARRMSAVAKMMSKTLLNGAISATGHVAGSLHGLQADAAAVHATRLAPPSPLHNTEAAAAVANETVTVASVDAFAQVAEAVETAGKSVYGASSAVGTDLVQQRFGLDAGKVVRDSMDAVGNVINTAWTLNKMGLRMLLQVAAASTALNHNPRTAAAAARPWKTSSSSQYSSTAKTTTSSSDEQQQQQPTSPASATSTMSPLLFHQITLSPPPPPQQQQQSDEQAETDPVLPLNLLPPAASETLSLRRRPTRTQTLFGTGVPNQLQLHQTATLSSSSSSFTPRGNFTSSQPPAAAGSAHPSSTSPGFQQYSSRSQAAPISPAPPPSSPFNFPFGSFMDQSKTPGPKTP</sequence>
<dbReference type="InterPro" id="IPR045036">
    <property type="entry name" value="Spartin-like"/>
</dbReference>
<name>A0ABP0WUG1_9BRYO</name>
<feature type="region of interest" description="Disordered" evidence="1">
    <location>
        <begin position="587"/>
        <end position="666"/>
    </location>
</feature>
<feature type="region of interest" description="Disordered" evidence="1">
    <location>
        <begin position="284"/>
        <end position="313"/>
    </location>
</feature>
<dbReference type="InterPro" id="IPR009686">
    <property type="entry name" value="Senescence/spartin_C"/>
</dbReference>
<dbReference type="Pfam" id="PF06911">
    <property type="entry name" value="Senescence"/>
    <property type="match status" value="1"/>
</dbReference>
<feature type="compositionally biased region" description="Low complexity" evidence="1">
    <location>
        <begin position="482"/>
        <end position="516"/>
    </location>
</feature>
<dbReference type="EMBL" id="OZ020097">
    <property type="protein sequence ID" value="CAK9269007.1"/>
    <property type="molecule type" value="Genomic_DNA"/>
</dbReference>
<evidence type="ECO:0000256" key="1">
    <source>
        <dbReference type="SAM" id="MobiDB-lite"/>
    </source>
</evidence>
<feature type="domain" description="Senescence" evidence="2">
    <location>
        <begin position="236"/>
        <end position="461"/>
    </location>
</feature>
<dbReference type="PANTHER" id="PTHR21068:SF49">
    <property type="entry name" value="SENESCENCE DOMAIN-CONTAINING PROTEIN"/>
    <property type="match status" value="1"/>
</dbReference>
<dbReference type="PANTHER" id="PTHR21068">
    <property type="entry name" value="SPARTIN"/>
    <property type="match status" value="1"/>
</dbReference>
<accession>A0ABP0WUG1</accession>
<feature type="compositionally biased region" description="Low complexity" evidence="1">
    <location>
        <begin position="606"/>
        <end position="637"/>
    </location>
</feature>
<keyword evidence="4" id="KW-1185">Reference proteome</keyword>
<organism evidence="3 4">
    <name type="scientific">Sphagnum jensenii</name>
    <dbReference type="NCBI Taxonomy" id="128206"/>
    <lineage>
        <taxon>Eukaryota</taxon>
        <taxon>Viridiplantae</taxon>
        <taxon>Streptophyta</taxon>
        <taxon>Embryophyta</taxon>
        <taxon>Bryophyta</taxon>
        <taxon>Sphagnophytina</taxon>
        <taxon>Sphagnopsida</taxon>
        <taxon>Sphagnales</taxon>
        <taxon>Sphagnaceae</taxon>
        <taxon>Sphagnum</taxon>
    </lineage>
</organism>
<dbReference type="Proteomes" id="UP001497444">
    <property type="component" value="Chromosome 2"/>
</dbReference>
<evidence type="ECO:0000313" key="3">
    <source>
        <dbReference type="EMBL" id="CAK9269007.1"/>
    </source>
</evidence>
<evidence type="ECO:0000259" key="2">
    <source>
        <dbReference type="Pfam" id="PF06911"/>
    </source>
</evidence>
<evidence type="ECO:0000313" key="4">
    <source>
        <dbReference type="Proteomes" id="UP001497444"/>
    </source>
</evidence>
<protein>
    <recommendedName>
        <fullName evidence="2">Senescence domain-containing protein</fullName>
    </recommendedName>
</protein>
<reference evidence="3 4" key="1">
    <citation type="submission" date="2024-02" db="EMBL/GenBank/DDBJ databases">
        <authorList>
            <consortium name="ELIXIR-Norway"/>
            <consortium name="Elixir Norway"/>
        </authorList>
    </citation>
    <scope>NUCLEOTIDE SEQUENCE [LARGE SCALE GENOMIC DNA]</scope>
</reference>